<evidence type="ECO:0000313" key="2">
    <source>
        <dbReference type="EMBL" id="TMI83606.1"/>
    </source>
</evidence>
<dbReference type="AlphaFoldDB" id="A0A537JKF4"/>
<evidence type="ECO:0000256" key="1">
    <source>
        <dbReference type="SAM" id="Phobius"/>
    </source>
</evidence>
<sequence length="447" mass="48504">MAAQAFVLVLGGGLLSLLAIQREKEMNTFDFQRVTRLRPLELAFGKLFGAPVLMYFIVLCLMPAALVGAVVGHARPTFVVAAYVVVVLGAISIHALALLLSLLLERGVAVTGGVLFLIVLWLNPLVAAKFWLDLGSLSPFLASDLSTQMTWAVMPRPPGTTIYMSGGYGMTDVLFGWPVHHAAVVVVLYASFAAWFLLAVVRNIKRDPAGYEIFTPAQALGFLLFINLIFIGFFRWSRWSASEAQADLLGLNTSLCFVLGVALLRNRDRVRRLYARGRLSSGWLAAAWPAPYLGAGTLVVGLVPVAILQVIGKLDGEWDLGVALFRVALFSAWLLRDILYLQWMNLRRGGRLRVGLLYLAVFYICAGIVFGTLNLFGTPRGLAFTAVLMPPAVFSLRLGAWAETWDAWLVALCAQILIAGIFGSLQRRTLADLSAPGRLPIAAAGAA</sequence>
<accession>A0A537JKF4</accession>
<organism evidence="2 3">
    <name type="scientific">Candidatus Segetimicrobium genomatis</name>
    <dbReference type="NCBI Taxonomy" id="2569760"/>
    <lineage>
        <taxon>Bacteria</taxon>
        <taxon>Bacillati</taxon>
        <taxon>Candidatus Sysuimicrobiota</taxon>
        <taxon>Candidatus Sysuimicrobiia</taxon>
        <taxon>Candidatus Sysuimicrobiales</taxon>
        <taxon>Candidatus Segetimicrobiaceae</taxon>
        <taxon>Candidatus Segetimicrobium</taxon>
    </lineage>
</organism>
<name>A0A537JKF4_9BACT</name>
<evidence type="ECO:0000313" key="3">
    <source>
        <dbReference type="Proteomes" id="UP000318093"/>
    </source>
</evidence>
<feature type="transmembrane region" description="Helical" evidence="1">
    <location>
        <begin position="43"/>
        <end position="71"/>
    </location>
</feature>
<keyword evidence="1" id="KW-1133">Transmembrane helix</keyword>
<feature type="transmembrane region" description="Helical" evidence="1">
    <location>
        <begin position="108"/>
        <end position="127"/>
    </location>
</feature>
<feature type="transmembrane region" description="Helical" evidence="1">
    <location>
        <begin position="213"/>
        <end position="236"/>
    </location>
</feature>
<dbReference type="Proteomes" id="UP000318093">
    <property type="component" value="Unassembled WGS sequence"/>
</dbReference>
<comment type="caution">
    <text evidence="2">The sequence shown here is derived from an EMBL/GenBank/DDBJ whole genome shotgun (WGS) entry which is preliminary data.</text>
</comment>
<reference evidence="2 3" key="1">
    <citation type="journal article" date="2019" name="Nat. Microbiol.">
        <title>Mediterranean grassland soil C-N compound turnover is dependent on rainfall and depth, and is mediated by genomically divergent microorganisms.</title>
        <authorList>
            <person name="Diamond S."/>
            <person name="Andeer P.F."/>
            <person name="Li Z."/>
            <person name="Crits-Christoph A."/>
            <person name="Burstein D."/>
            <person name="Anantharaman K."/>
            <person name="Lane K.R."/>
            <person name="Thomas B.C."/>
            <person name="Pan C."/>
            <person name="Northen T.R."/>
            <person name="Banfield J.F."/>
        </authorList>
    </citation>
    <scope>NUCLEOTIDE SEQUENCE [LARGE SCALE GENOMIC DNA]</scope>
    <source>
        <strain evidence="2">NP_6</strain>
    </source>
</reference>
<gene>
    <name evidence="2" type="ORF">E6H03_03430</name>
</gene>
<protein>
    <submittedName>
        <fullName evidence="2">Uncharacterized protein</fullName>
    </submittedName>
</protein>
<feature type="transmembrane region" description="Helical" evidence="1">
    <location>
        <begin position="78"/>
        <end position="102"/>
    </location>
</feature>
<feature type="transmembrane region" description="Helical" evidence="1">
    <location>
        <begin position="248"/>
        <end position="264"/>
    </location>
</feature>
<feature type="transmembrane region" description="Helical" evidence="1">
    <location>
        <begin position="323"/>
        <end position="343"/>
    </location>
</feature>
<keyword evidence="1" id="KW-0812">Transmembrane</keyword>
<keyword evidence="1" id="KW-0472">Membrane</keyword>
<feature type="transmembrane region" description="Helical" evidence="1">
    <location>
        <begin position="174"/>
        <end position="201"/>
    </location>
</feature>
<dbReference type="EMBL" id="VBAN01000101">
    <property type="protein sequence ID" value="TMI83606.1"/>
    <property type="molecule type" value="Genomic_DNA"/>
</dbReference>
<feature type="transmembrane region" description="Helical" evidence="1">
    <location>
        <begin position="407"/>
        <end position="425"/>
    </location>
</feature>
<feature type="transmembrane region" description="Helical" evidence="1">
    <location>
        <begin position="285"/>
        <end position="311"/>
    </location>
</feature>
<proteinExistence type="predicted"/>
<feature type="transmembrane region" description="Helical" evidence="1">
    <location>
        <begin position="355"/>
        <end position="376"/>
    </location>
</feature>